<dbReference type="OrthoDB" id="426733at2759"/>
<dbReference type="EMBL" id="CAJNIZ010045925">
    <property type="protein sequence ID" value="CAE7733995.1"/>
    <property type="molecule type" value="Genomic_DNA"/>
</dbReference>
<organism evidence="1 2">
    <name type="scientific">Symbiodinium pilosum</name>
    <name type="common">Dinoflagellate</name>
    <dbReference type="NCBI Taxonomy" id="2952"/>
    <lineage>
        <taxon>Eukaryota</taxon>
        <taxon>Sar</taxon>
        <taxon>Alveolata</taxon>
        <taxon>Dinophyceae</taxon>
        <taxon>Suessiales</taxon>
        <taxon>Symbiodiniaceae</taxon>
        <taxon>Symbiodinium</taxon>
    </lineage>
</organism>
<proteinExistence type="predicted"/>
<dbReference type="Proteomes" id="UP000649617">
    <property type="component" value="Unassembled WGS sequence"/>
</dbReference>
<evidence type="ECO:0000313" key="1">
    <source>
        <dbReference type="EMBL" id="CAE7733995.1"/>
    </source>
</evidence>
<sequence>CLVLLMPLHVGITIYRLATNMHFRDGAVDKELCNEIEIKRKEVEEFVTYHEEHPHEYELLAVEDPASDEVCERTAA</sequence>
<evidence type="ECO:0000313" key="2">
    <source>
        <dbReference type="Proteomes" id="UP000649617"/>
    </source>
</evidence>
<accession>A0A812XB63</accession>
<gene>
    <name evidence="1" type="primary">UGT2A3</name>
    <name evidence="1" type="ORF">SPIL2461_LOCUS21096</name>
</gene>
<dbReference type="AlphaFoldDB" id="A0A812XB63"/>
<feature type="non-terminal residue" evidence="1">
    <location>
        <position position="1"/>
    </location>
</feature>
<protein>
    <submittedName>
        <fullName evidence="1">UGT2A3 protein</fullName>
    </submittedName>
</protein>
<keyword evidence="2" id="KW-1185">Reference proteome</keyword>
<comment type="caution">
    <text evidence="1">The sequence shown here is derived from an EMBL/GenBank/DDBJ whole genome shotgun (WGS) entry which is preliminary data.</text>
</comment>
<name>A0A812XB63_SYMPI</name>
<reference evidence="1" key="1">
    <citation type="submission" date="2021-02" db="EMBL/GenBank/DDBJ databases">
        <authorList>
            <person name="Dougan E. K."/>
            <person name="Rhodes N."/>
            <person name="Thang M."/>
            <person name="Chan C."/>
        </authorList>
    </citation>
    <scope>NUCLEOTIDE SEQUENCE</scope>
</reference>